<name>A0A371CA39_YARLL</name>
<feature type="compositionally biased region" description="Acidic residues" evidence="1">
    <location>
        <begin position="29"/>
        <end position="42"/>
    </location>
</feature>
<sequence length="384" mass="42708">MSQDLLSWDPFAPVAQPPPPQAAPATVKDDDDDDDEFGDFEEAPSAPIDMPNPPPPNPMPAMGGHSMAKNLSPQKKKPLIQDSINNMGALSPGQSIKFGQHLNHGSKSSADWNGILGARPGDRKSYHGPQKHQRQETQTNKQPRPTHTNSPSTTFDWDDFETTSPTIEAKATPKVAPPANVTPFRQISTPHQLLTYLHTNCLPVMDKLVQQLQPLTFPLRKRVLAHPTTKKFVERYIDLVYLAARIMAGRMRKLRIMCENGIEGMSKNTFADLMKKSDRDAREISRVWKPLSAAIGPMTNHRQLPILQPEFLIANEDTPPKQLESVCCICGLKNTEFIRGHPKPKFNAQQNAHFSCISWYNNLPVFGISGVRQAGESSFTGDLI</sequence>
<feature type="compositionally biased region" description="Pro residues" evidence="1">
    <location>
        <begin position="50"/>
        <end position="59"/>
    </location>
</feature>
<feature type="compositionally biased region" description="Polar residues" evidence="1">
    <location>
        <begin position="82"/>
        <end position="94"/>
    </location>
</feature>
<dbReference type="Proteomes" id="UP000256601">
    <property type="component" value="Unassembled WGS sequence"/>
</dbReference>
<accession>A0A371CA39</accession>
<protein>
    <submittedName>
        <fullName evidence="2">Uncharacterized protein</fullName>
    </submittedName>
</protein>
<dbReference type="EMBL" id="KZ858970">
    <property type="protein sequence ID" value="RDW27032.1"/>
    <property type="molecule type" value="Genomic_DNA"/>
</dbReference>
<dbReference type="PANTHER" id="PTHR42084">
    <property type="entry name" value="YALI0E26631P"/>
    <property type="match status" value="1"/>
</dbReference>
<gene>
    <name evidence="2" type="ORF">B0I71DRAFT_129918</name>
</gene>
<feature type="region of interest" description="Disordered" evidence="1">
    <location>
        <begin position="1"/>
        <end position="159"/>
    </location>
</feature>
<reference evidence="2 3" key="1">
    <citation type="submission" date="2018-07" db="EMBL/GenBank/DDBJ databases">
        <title>Draft Genome Assemblies for Five Robust Yarrowia lipolytica Strains Exhibiting High Lipid Production and Pentose Sugar Utilization and Sugar Alcohol Secretion from Undetoxified Lignocellulosic Biomass Hydrolysates.</title>
        <authorList>
            <consortium name="DOE Joint Genome Institute"/>
            <person name="Walker C."/>
            <person name="Ryu S."/>
            <person name="Na H."/>
            <person name="Zane M."/>
            <person name="LaButti K."/>
            <person name="Lipzen A."/>
            <person name="Haridas S."/>
            <person name="Barry K."/>
            <person name="Grigoriev I.V."/>
            <person name="Quarterman J."/>
            <person name="Slininger P."/>
            <person name="Dien B."/>
            <person name="Trinh C.T."/>
        </authorList>
    </citation>
    <scope>NUCLEOTIDE SEQUENCE [LARGE SCALE GENOMIC DNA]</scope>
    <source>
        <strain evidence="2 3">YB392</strain>
    </source>
</reference>
<evidence type="ECO:0000256" key="1">
    <source>
        <dbReference type="SAM" id="MobiDB-lite"/>
    </source>
</evidence>
<organism evidence="2 3">
    <name type="scientific">Yarrowia lipolytica</name>
    <name type="common">Candida lipolytica</name>
    <dbReference type="NCBI Taxonomy" id="4952"/>
    <lineage>
        <taxon>Eukaryota</taxon>
        <taxon>Fungi</taxon>
        <taxon>Dikarya</taxon>
        <taxon>Ascomycota</taxon>
        <taxon>Saccharomycotina</taxon>
        <taxon>Dipodascomycetes</taxon>
        <taxon>Dipodascales</taxon>
        <taxon>Dipodascales incertae sedis</taxon>
        <taxon>Yarrowia</taxon>
    </lineage>
</organism>
<evidence type="ECO:0000313" key="3">
    <source>
        <dbReference type="Proteomes" id="UP000256601"/>
    </source>
</evidence>
<evidence type="ECO:0000313" key="2">
    <source>
        <dbReference type="EMBL" id="RDW27032.1"/>
    </source>
</evidence>
<dbReference type="PANTHER" id="PTHR42084:SF1">
    <property type="entry name" value="SERINE_THREONINE-PROTEIN KINASE PPK6"/>
    <property type="match status" value="1"/>
</dbReference>
<dbReference type="VEuPathDB" id="FungiDB:YALI1_E31592g"/>
<dbReference type="AlphaFoldDB" id="A0A371CA39"/>
<proteinExistence type="predicted"/>
<feature type="compositionally biased region" description="Polar residues" evidence="1">
    <location>
        <begin position="136"/>
        <end position="155"/>
    </location>
</feature>
<dbReference type="VEuPathDB" id="FungiDB:YALI0_E26631g"/>